<evidence type="ECO:0000259" key="8">
    <source>
        <dbReference type="Pfam" id="PF01694"/>
    </source>
</evidence>
<gene>
    <name evidence="9" type="ORF">WAE58_08380</name>
</gene>
<accession>A0ABU8NLS9</accession>
<evidence type="ECO:0000256" key="3">
    <source>
        <dbReference type="ARBA" id="ARBA00022692"/>
    </source>
</evidence>
<keyword evidence="9" id="KW-0645">Protease</keyword>
<dbReference type="InterPro" id="IPR022764">
    <property type="entry name" value="Peptidase_S54_rhomboid_dom"/>
</dbReference>
<keyword evidence="6 7" id="KW-0472">Membrane</keyword>
<dbReference type="Proteomes" id="UP001378956">
    <property type="component" value="Unassembled WGS sequence"/>
</dbReference>
<dbReference type="Gene3D" id="1.20.1540.10">
    <property type="entry name" value="Rhomboid-like"/>
    <property type="match status" value="1"/>
</dbReference>
<comment type="similarity">
    <text evidence="2">Belongs to the peptidase S54 family.</text>
</comment>
<comment type="subcellular location">
    <subcellularLocation>
        <location evidence="1">Membrane</location>
        <topology evidence="1">Multi-pass membrane protein</topology>
    </subcellularLocation>
</comment>
<evidence type="ECO:0000256" key="2">
    <source>
        <dbReference type="ARBA" id="ARBA00009045"/>
    </source>
</evidence>
<feature type="transmembrane region" description="Helical" evidence="7">
    <location>
        <begin position="147"/>
        <end position="172"/>
    </location>
</feature>
<dbReference type="PANTHER" id="PTHR43731:SF14">
    <property type="entry name" value="PRESENILIN-ASSOCIATED RHOMBOID-LIKE PROTEIN, MITOCHONDRIAL"/>
    <property type="match status" value="1"/>
</dbReference>
<dbReference type="InterPro" id="IPR050925">
    <property type="entry name" value="Rhomboid_protease_S54"/>
</dbReference>
<keyword evidence="3 7" id="KW-0812">Transmembrane</keyword>
<feature type="transmembrane region" description="Helical" evidence="7">
    <location>
        <begin position="232"/>
        <end position="252"/>
    </location>
</feature>
<feature type="transmembrane region" description="Helical" evidence="7">
    <location>
        <begin position="312"/>
        <end position="331"/>
    </location>
</feature>
<dbReference type="InterPro" id="IPR035952">
    <property type="entry name" value="Rhomboid-like_sf"/>
</dbReference>
<proteinExistence type="inferred from homology"/>
<evidence type="ECO:0000256" key="7">
    <source>
        <dbReference type="SAM" id="Phobius"/>
    </source>
</evidence>
<evidence type="ECO:0000256" key="5">
    <source>
        <dbReference type="ARBA" id="ARBA00022989"/>
    </source>
</evidence>
<feature type="transmembrane region" description="Helical" evidence="7">
    <location>
        <begin position="343"/>
        <end position="364"/>
    </location>
</feature>
<evidence type="ECO:0000313" key="9">
    <source>
        <dbReference type="EMBL" id="MEJ2902440.1"/>
    </source>
</evidence>
<dbReference type="GO" id="GO:0006508">
    <property type="term" value="P:proteolysis"/>
    <property type="evidence" value="ECO:0007669"/>
    <property type="project" value="UniProtKB-KW"/>
</dbReference>
<evidence type="ECO:0000313" key="10">
    <source>
        <dbReference type="Proteomes" id="UP001378956"/>
    </source>
</evidence>
<dbReference type="PANTHER" id="PTHR43731">
    <property type="entry name" value="RHOMBOID PROTEASE"/>
    <property type="match status" value="1"/>
</dbReference>
<comment type="caution">
    <text evidence="9">The sequence shown here is derived from an EMBL/GenBank/DDBJ whole genome shotgun (WGS) entry which is preliminary data.</text>
</comment>
<keyword evidence="5 7" id="KW-1133">Transmembrane helix</keyword>
<dbReference type="EC" id="3.4.21.-" evidence="9"/>
<sequence length="482" mass="54170">MKIEQHLSKNELTDKQFLVIALETVKYLGWRIRFISDAGVIAYTDNGEHSWNGEITVKLNESGAMVQCVTISNLLNDYGRSEAAVHAFIFSFEKLKSEISEDEVREKYKIYKKDFVPAYEDTLKPDIRPKFHFFGGLLSFFKPAKGYFFTPILIVLNILIYLIMVCSGVAVFEPDAASMTTWGANATIYTLGGQWWRLITSCFIHFGFIHLLLNTYALAFVGLFLEPFLGRVKFITAYLLAGIFASVISLWWHDNTVSAGASGAIFGLYGVFLALLSTNHIESSMRKGLLTNIGLFVVYNLVFGSFKGGIDNAAHLGGLLAGLMIGYAYYPALQKPGEVLLKWLTPILSVTVVMLVSAVIYVNLANSDKVTYQKQIQEFYKIDTDALKVLRGQENNTGEELVRALQHGKSAWSNGIELITELDKMNLSNRLHLRNQTLIKYCRLRIKTCELIAQNPEQGINSYSPQMQQINTRIGKVLDDLK</sequence>
<feature type="transmembrane region" description="Helical" evidence="7">
    <location>
        <begin position="258"/>
        <end position="276"/>
    </location>
</feature>
<reference evidence="9 10" key="1">
    <citation type="submission" date="2024-03" db="EMBL/GenBank/DDBJ databases">
        <title>Sequence of Lycoming College Course Isolates.</title>
        <authorList>
            <person name="Plotts O."/>
            <person name="Newman J."/>
        </authorList>
    </citation>
    <scope>NUCLEOTIDE SEQUENCE [LARGE SCALE GENOMIC DNA]</scope>
    <source>
        <strain evidence="9 10">CJB-3</strain>
    </source>
</reference>
<evidence type="ECO:0000256" key="4">
    <source>
        <dbReference type="ARBA" id="ARBA00022801"/>
    </source>
</evidence>
<evidence type="ECO:0000256" key="6">
    <source>
        <dbReference type="ARBA" id="ARBA00023136"/>
    </source>
</evidence>
<protein>
    <submittedName>
        <fullName evidence="9">Rhomboid family intramembrane serine protease</fullName>
        <ecNumber evidence="9">3.4.21.-</ecNumber>
    </submittedName>
</protein>
<dbReference type="SUPFAM" id="SSF144091">
    <property type="entry name" value="Rhomboid-like"/>
    <property type="match status" value="1"/>
</dbReference>
<dbReference type="GO" id="GO:0008233">
    <property type="term" value="F:peptidase activity"/>
    <property type="evidence" value="ECO:0007669"/>
    <property type="project" value="UniProtKB-KW"/>
</dbReference>
<dbReference type="Pfam" id="PF01694">
    <property type="entry name" value="Rhomboid"/>
    <property type="match status" value="1"/>
</dbReference>
<dbReference type="RefSeq" id="WP_337716142.1">
    <property type="nucleotide sequence ID" value="NZ_JBBEUB010000002.1"/>
</dbReference>
<keyword evidence="4 9" id="KW-0378">Hydrolase</keyword>
<feature type="transmembrane region" description="Helical" evidence="7">
    <location>
        <begin position="288"/>
        <end position="306"/>
    </location>
</feature>
<feature type="domain" description="Peptidase S54 rhomboid" evidence="8">
    <location>
        <begin position="193"/>
        <end position="330"/>
    </location>
</feature>
<feature type="transmembrane region" description="Helical" evidence="7">
    <location>
        <begin position="203"/>
        <end position="225"/>
    </location>
</feature>
<keyword evidence="10" id="KW-1185">Reference proteome</keyword>
<dbReference type="EMBL" id="JBBEUB010000002">
    <property type="protein sequence ID" value="MEJ2902440.1"/>
    <property type="molecule type" value="Genomic_DNA"/>
</dbReference>
<evidence type="ECO:0000256" key="1">
    <source>
        <dbReference type="ARBA" id="ARBA00004141"/>
    </source>
</evidence>
<organism evidence="9 10">
    <name type="scientific">Pedobacter panaciterrae</name>
    <dbReference type="NCBI Taxonomy" id="363849"/>
    <lineage>
        <taxon>Bacteria</taxon>
        <taxon>Pseudomonadati</taxon>
        <taxon>Bacteroidota</taxon>
        <taxon>Sphingobacteriia</taxon>
        <taxon>Sphingobacteriales</taxon>
        <taxon>Sphingobacteriaceae</taxon>
        <taxon>Pedobacter</taxon>
    </lineage>
</organism>
<name>A0ABU8NLS9_9SPHI</name>